<accession>A0A2P6MZ21</accession>
<dbReference type="Pfam" id="PF11834">
    <property type="entry name" value="KHA"/>
    <property type="match status" value="1"/>
</dbReference>
<dbReference type="GO" id="GO:0051260">
    <property type="term" value="P:protein homooligomerization"/>
    <property type="evidence" value="ECO:0007669"/>
    <property type="project" value="InterPro"/>
</dbReference>
<dbReference type="FunCoup" id="A0A2P6MZ21">
    <property type="interactions" value="1"/>
</dbReference>
<dbReference type="InterPro" id="IPR036572">
    <property type="entry name" value="Doublecortin_dom_sf"/>
</dbReference>
<comment type="caution">
    <text evidence="3">The sequence shown here is derived from an EMBL/GenBank/DDBJ whole genome shotgun (WGS) entry which is preliminary data.</text>
</comment>
<feature type="domain" description="BTB" evidence="1">
    <location>
        <begin position="84"/>
        <end position="153"/>
    </location>
</feature>
<dbReference type="InterPro" id="IPR051082">
    <property type="entry name" value="Pentapeptide-BTB/POZ_domain"/>
</dbReference>
<dbReference type="Proteomes" id="UP000241769">
    <property type="component" value="Unassembled WGS sequence"/>
</dbReference>
<dbReference type="PANTHER" id="PTHR14136:SF17">
    <property type="entry name" value="BTB_POZ DOMAIN-CONTAINING PROTEIN KCTD9"/>
    <property type="match status" value="1"/>
</dbReference>
<dbReference type="SUPFAM" id="SSF54695">
    <property type="entry name" value="POZ domain"/>
    <property type="match status" value="1"/>
</dbReference>
<protein>
    <recommendedName>
        <fullName evidence="5">BTB domain-containing protein</fullName>
    </recommendedName>
</protein>
<dbReference type="Gene3D" id="3.10.20.230">
    <property type="entry name" value="Doublecortin domain"/>
    <property type="match status" value="1"/>
</dbReference>
<dbReference type="Gene3D" id="2.160.20.80">
    <property type="entry name" value="E3 ubiquitin-protein ligase SopA"/>
    <property type="match status" value="1"/>
</dbReference>
<evidence type="ECO:0000259" key="1">
    <source>
        <dbReference type="PROSITE" id="PS50097"/>
    </source>
</evidence>
<dbReference type="InterPro" id="IPR021789">
    <property type="entry name" value="KHA_dom"/>
</dbReference>
<dbReference type="STRING" id="1890364.A0A2P6MZ21"/>
<dbReference type="InterPro" id="IPR011333">
    <property type="entry name" value="SKP1/BTB/POZ_sf"/>
</dbReference>
<dbReference type="OrthoDB" id="15902at2759"/>
<evidence type="ECO:0000313" key="3">
    <source>
        <dbReference type="EMBL" id="PRP76951.1"/>
    </source>
</evidence>
<keyword evidence="4" id="KW-1185">Reference proteome</keyword>
<dbReference type="InterPro" id="IPR003131">
    <property type="entry name" value="T1-type_BTB"/>
</dbReference>
<evidence type="ECO:0000313" key="4">
    <source>
        <dbReference type="Proteomes" id="UP000241769"/>
    </source>
</evidence>
<dbReference type="PROSITE" id="PS51490">
    <property type="entry name" value="KHA"/>
    <property type="match status" value="1"/>
</dbReference>
<dbReference type="PROSITE" id="PS50097">
    <property type="entry name" value="BTB"/>
    <property type="match status" value="1"/>
</dbReference>
<dbReference type="InterPro" id="IPR001646">
    <property type="entry name" value="5peptide_repeat"/>
</dbReference>
<dbReference type="SMART" id="SM00225">
    <property type="entry name" value="BTB"/>
    <property type="match status" value="1"/>
</dbReference>
<dbReference type="InterPro" id="IPR000210">
    <property type="entry name" value="BTB/POZ_dom"/>
</dbReference>
<sequence length="374" mass="41249">MSSRRRVTLFPNGYKRGGRVIFVPNQGPWREFLNQCSERMNIQVRRIFVAEGGEINDVDFIEPNEVLYCSEGEDFVCPSTSSNEWVTLNVGGRCFSTTKSTLTRDAGSMLAKMFSNEWASQRDYNGSYMVDRTPEYFAPVLNFLRCGSLVIDDDTNAEGVLEEAIFFNLTELIEPLQQIVDKQKRKQTSLTRKEMISILLASSVNSPLRCQGLDLAGCDLSKLDLSYINFSMTNFGGANLKYANLDNTVMKESNLEGADLQFATLKGANLCRANLENANLRSANFEDRGGQKANLEGAVLKGAHLEDCNFSGANLRAANLKGCNLENANLRRADLAAADLEGVNLRGANLTKANLIGANLVGANFDIRTTTPWG</sequence>
<proteinExistence type="predicted"/>
<dbReference type="PANTHER" id="PTHR14136">
    <property type="entry name" value="BTB_POZ DOMAIN-CONTAINING PROTEIN KCTD9"/>
    <property type="match status" value="1"/>
</dbReference>
<dbReference type="AlphaFoldDB" id="A0A2P6MZ21"/>
<reference evidence="3 4" key="1">
    <citation type="journal article" date="2018" name="Genome Biol. Evol.">
        <title>Multiple Roots of Fruiting Body Formation in Amoebozoa.</title>
        <authorList>
            <person name="Hillmann F."/>
            <person name="Forbes G."/>
            <person name="Novohradska S."/>
            <person name="Ferling I."/>
            <person name="Riege K."/>
            <person name="Groth M."/>
            <person name="Westermann M."/>
            <person name="Marz M."/>
            <person name="Spaller T."/>
            <person name="Winckler T."/>
            <person name="Schaap P."/>
            <person name="Glockner G."/>
        </authorList>
    </citation>
    <scope>NUCLEOTIDE SEQUENCE [LARGE SCALE GENOMIC DNA]</scope>
    <source>
        <strain evidence="3 4">Jena</strain>
    </source>
</reference>
<dbReference type="Pfam" id="PF00805">
    <property type="entry name" value="Pentapeptide"/>
    <property type="match status" value="3"/>
</dbReference>
<dbReference type="SUPFAM" id="SSF141571">
    <property type="entry name" value="Pentapeptide repeat-like"/>
    <property type="match status" value="1"/>
</dbReference>
<evidence type="ECO:0008006" key="5">
    <source>
        <dbReference type="Google" id="ProtNLM"/>
    </source>
</evidence>
<dbReference type="SUPFAM" id="SSF89837">
    <property type="entry name" value="Doublecortin (DC)"/>
    <property type="match status" value="1"/>
</dbReference>
<name>A0A2P6MZ21_9EUKA</name>
<dbReference type="EMBL" id="MDYQ01000291">
    <property type="protein sequence ID" value="PRP76951.1"/>
    <property type="molecule type" value="Genomic_DNA"/>
</dbReference>
<dbReference type="Gene3D" id="3.30.710.10">
    <property type="entry name" value="Potassium Channel Kv1.1, Chain A"/>
    <property type="match status" value="1"/>
</dbReference>
<gene>
    <name evidence="3" type="ORF">PROFUN_15565</name>
</gene>
<dbReference type="GO" id="GO:0035556">
    <property type="term" value="P:intracellular signal transduction"/>
    <property type="evidence" value="ECO:0007669"/>
    <property type="project" value="InterPro"/>
</dbReference>
<dbReference type="Pfam" id="PF02214">
    <property type="entry name" value="BTB_2"/>
    <property type="match status" value="1"/>
</dbReference>
<dbReference type="InParanoid" id="A0A2P6MZ21"/>
<organism evidence="3 4">
    <name type="scientific">Planoprotostelium fungivorum</name>
    <dbReference type="NCBI Taxonomy" id="1890364"/>
    <lineage>
        <taxon>Eukaryota</taxon>
        <taxon>Amoebozoa</taxon>
        <taxon>Evosea</taxon>
        <taxon>Variosea</taxon>
        <taxon>Cavosteliida</taxon>
        <taxon>Cavosteliaceae</taxon>
        <taxon>Planoprotostelium</taxon>
    </lineage>
</organism>
<feature type="domain" description="KHA" evidence="2">
    <location>
        <begin position="6"/>
        <end position="87"/>
    </location>
</feature>
<evidence type="ECO:0000259" key="2">
    <source>
        <dbReference type="PROSITE" id="PS51490"/>
    </source>
</evidence>